<keyword evidence="1" id="KW-1133">Transmembrane helix</keyword>
<sequence length="94" mass="10764">KEITVTFGLKKLLIPVSIVVALFVIAVIIWQFLPKKETATLISDKPSIAVLPFADLSPEKDQEYFCDGMADELINRLTNIEKRKPLPRKRKKKR</sequence>
<comment type="caution">
    <text evidence="2">The sequence shown here is derived from an EMBL/GenBank/DDBJ whole genome shotgun (WGS) entry which is preliminary data.</text>
</comment>
<dbReference type="EMBL" id="BARW01025694">
    <property type="protein sequence ID" value="GAJ11406.1"/>
    <property type="molecule type" value="Genomic_DNA"/>
</dbReference>
<proteinExistence type="predicted"/>
<gene>
    <name evidence="2" type="ORF">S12H4_42057</name>
</gene>
<name>X1VCG8_9ZZZZ</name>
<organism evidence="2">
    <name type="scientific">marine sediment metagenome</name>
    <dbReference type="NCBI Taxonomy" id="412755"/>
    <lineage>
        <taxon>unclassified sequences</taxon>
        <taxon>metagenomes</taxon>
        <taxon>ecological metagenomes</taxon>
    </lineage>
</organism>
<evidence type="ECO:0000256" key="1">
    <source>
        <dbReference type="SAM" id="Phobius"/>
    </source>
</evidence>
<feature type="transmembrane region" description="Helical" evidence="1">
    <location>
        <begin position="12"/>
        <end position="33"/>
    </location>
</feature>
<reference evidence="2" key="1">
    <citation type="journal article" date="2014" name="Front. Microbiol.">
        <title>High frequency of phylogenetically diverse reductive dehalogenase-homologous genes in deep subseafloor sedimentary metagenomes.</title>
        <authorList>
            <person name="Kawai M."/>
            <person name="Futagami T."/>
            <person name="Toyoda A."/>
            <person name="Takaki Y."/>
            <person name="Nishi S."/>
            <person name="Hori S."/>
            <person name="Arai W."/>
            <person name="Tsubouchi T."/>
            <person name="Morono Y."/>
            <person name="Uchiyama I."/>
            <person name="Ito T."/>
            <person name="Fujiyama A."/>
            <person name="Inagaki F."/>
            <person name="Takami H."/>
        </authorList>
    </citation>
    <scope>NUCLEOTIDE SEQUENCE</scope>
    <source>
        <strain evidence="2">Expedition CK06-06</strain>
    </source>
</reference>
<feature type="non-terminal residue" evidence="2">
    <location>
        <position position="1"/>
    </location>
</feature>
<accession>X1VCG8</accession>
<protein>
    <submittedName>
        <fullName evidence="2">Uncharacterized protein</fullName>
    </submittedName>
</protein>
<keyword evidence="1" id="KW-0812">Transmembrane</keyword>
<keyword evidence="1" id="KW-0472">Membrane</keyword>
<dbReference type="AlphaFoldDB" id="X1VCG8"/>
<evidence type="ECO:0000313" key="2">
    <source>
        <dbReference type="EMBL" id="GAJ11406.1"/>
    </source>
</evidence>